<comment type="caution">
    <text evidence="6">The sequence shown here is derived from an EMBL/GenBank/DDBJ whole genome shotgun (WGS) entry which is preliminary data.</text>
</comment>
<dbReference type="CDD" id="cd01269">
    <property type="entry name" value="PTB_TBC1D1_like"/>
    <property type="match status" value="1"/>
</dbReference>
<evidence type="ECO:0000256" key="1">
    <source>
        <dbReference type="ARBA" id="ARBA00022468"/>
    </source>
</evidence>
<keyword evidence="2" id="KW-0597">Phosphoprotein</keyword>
<reference evidence="6" key="1">
    <citation type="submission" date="2022-07" db="EMBL/GenBank/DDBJ databases">
        <authorList>
            <person name="Trinca V."/>
            <person name="Uliana J.V.C."/>
            <person name="Torres T.T."/>
            <person name="Ward R.J."/>
            <person name="Monesi N."/>
        </authorList>
    </citation>
    <scope>NUCLEOTIDE SEQUENCE</scope>
    <source>
        <strain evidence="6">HSMRA1968</strain>
        <tissue evidence="6">Whole embryos</tissue>
    </source>
</reference>
<dbReference type="SUPFAM" id="SSF47923">
    <property type="entry name" value="Ypt/Rab-GAP domain of gyp1p"/>
    <property type="match status" value="2"/>
</dbReference>
<dbReference type="InterPro" id="IPR021785">
    <property type="entry name" value="DUF3350"/>
</dbReference>
<dbReference type="PROSITE" id="PS50086">
    <property type="entry name" value="TBC_RABGAP"/>
    <property type="match status" value="1"/>
</dbReference>
<feature type="non-terminal residue" evidence="6">
    <location>
        <position position="1"/>
    </location>
</feature>
<dbReference type="CDD" id="cd15489">
    <property type="entry name" value="PHD_SF"/>
    <property type="match status" value="1"/>
</dbReference>
<gene>
    <name evidence="6" type="primary">TBC1D1</name>
    <name evidence="6" type="ORF">Bhyg_13738</name>
</gene>
<dbReference type="FunFam" id="1.10.8.270:FF:000001">
    <property type="entry name" value="TBC1 domain family member 1"/>
    <property type="match status" value="1"/>
</dbReference>
<dbReference type="Proteomes" id="UP001151699">
    <property type="component" value="Chromosome C"/>
</dbReference>
<dbReference type="Gene3D" id="1.10.8.270">
    <property type="entry name" value="putative rabgap domain of human tbc1 domain family member 14 like domains"/>
    <property type="match status" value="1"/>
</dbReference>
<feature type="compositionally biased region" description="Polar residues" evidence="4">
    <location>
        <begin position="270"/>
        <end position="289"/>
    </location>
</feature>
<dbReference type="FunFam" id="1.10.472.80:FF:000043">
    <property type="entry name" value="Pollux, isoform A"/>
    <property type="match status" value="1"/>
</dbReference>
<dbReference type="InterPro" id="IPR035969">
    <property type="entry name" value="Rab-GAP_TBC_sf"/>
</dbReference>
<feature type="domain" description="Rab-GAP TBC" evidence="5">
    <location>
        <begin position="435"/>
        <end position="626"/>
    </location>
</feature>
<proteinExistence type="predicted"/>
<feature type="coiled-coil region" evidence="3">
    <location>
        <begin position="679"/>
        <end position="751"/>
    </location>
</feature>
<protein>
    <submittedName>
        <fullName evidence="6">TBC1 domain family member 1</fullName>
    </submittedName>
</protein>
<feature type="compositionally biased region" description="Basic and acidic residues" evidence="4">
    <location>
        <begin position="248"/>
        <end position="269"/>
    </location>
</feature>
<feature type="region of interest" description="Disordered" evidence="4">
    <location>
        <begin position="242"/>
        <end position="290"/>
    </location>
</feature>
<feature type="region of interest" description="Disordered" evidence="4">
    <location>
        <begin position="944"/>
        <end position="981"/>
    </location>
</feature>
<name>A0A9Q0RUZ4_9DIPT</name>
<dbReference type="InterPro" id="IPR050302">
    <property type="entry name" value="Rab_GAP_TBC_domain"/>
</dbReference>
<dbReference type="PANTHER" id="PTHR47219">
    <property type="entry name" value="RAB GTPASE-ACTIVATING PROTEIN 1-LIKE"/>
    <property type="match status" value="1"/>
</dbReference>
<dbReference type="SMART" id="SM00164">
    <property type="entry name" value="TBC"/>
    <property type="match status" value="1"/>
</dbReference>
<dbReference type="InterPro" id="IPR011993">
    <property type="entry name" value="PH-like_dom_sf"/>
</dbReference>
<dbReference type="EMBL" id="WJQU01000004">
    <property type="protein sequence ID" value="KAJ6635155.1"/>
    <property type="molecule type" value="Genomic_DNA"/>
</dbReference>
<evidence type="ECO:0000259" key="5">
    <source>
        <dbReference type="PROSITE" id="PS50086"/>
    </source>
</evidence>
<dbReference type="Pfam" id="PF11830">
    <property type="entry name" value="DUF3350"/>
    <property type="match status" value="1"/>
</dbReference>
<dbReference type="Gene3D" id="1.10.10.2750">
    <property type="match status" value="1"/>
</dbReference>
<evidence type="ECO:0000313" key="6">
    <source>
        <dbReference type="EMBL" id="KAJ6635155.1"/>
    </source>
</evidence>
<dbReference type="Pfam" id="PF00566">
    <property type="entry name" value="RabGAP-TBC"/>
    <property type="match status" value="1"/>
</dbReference>
<evidence type="ECO:0000313" key="7">
    <source>
        <dbReference type="Proteomes" id="UP001151699"/>
    </source>
</evidence>
<dbReference type="SMART" id="SM00462">
    <property type="entry name" value="PTB"/>
    <property type="match status" value="1"/>
</dbReference>
<evidence type="ECO:0000256" key="3">
    <source>
        <dbReference type="SAM" id="Coils"/>
    </source>
</evidence>
<dbReference type="InterPro" id="IPR000195">
    <property type="entry name" value="Rab-GAP-TBC_dom"/>
</dbReference>
<dbReference type="GO" id="GO:0005096">
    <property type="term" value="F:GTPase activator activity"/>
    <property type="evidence" value="ECO:0007669"/>
    <property type="project" value="UniProtKB-KW"/>
</dbReference>
<sequence length="981" mass="113043">PPKQRDRAASIGSIPLAEQNRTMVFLIGKSDLRLISPDRKQVLLYKDLKDVASCAQGHKNDDHFGIICREQQSDGYIGYVFKCQSASVADDIVATISQAFLTCSKSKNKDNQIFSCDHCPMLWYHKLCADVEGLTEKKTQTLIFRRIDMLSEEEQNVIMAKYYGAEEMADHGLGEQNQFLMMLLRAHCESRQQRHVHDTAENRSEFLNQYLGGSTIFMKAKRSLTSSFDHLLKRKNSKDDFGPAVKEIQSKDNSTEVGGSKKSDSDSIRPRTSSIGSNPTQSRSNSEQLKSPMMDIFIKVGNSPKESQSHAGSWRQEMLNRVVTPSKNPESDYMSPRRHRRIKKYRHEKRSKEELRQLWRTAIRQTILLARMEKENARLQARHDERELKKIKLDYDEIIPCDKQAVERWETFIDKQLRISNKRDPKVLLQAIKTGVPRSARGDIWMYLADQFSMNTAPVDVKEFPNFNTPYNVLLKSLTEHQHAIFIDLGRTFPNHTYYKASLGVGQLALFNILKAYSILDPELGYCQGLGFICGCDEGEAFELLKHLMFRRQMRTKYLPDMKQFQLQLYQLSRLVRDHIPDLYAWLDENDVPPTLYAAPWILTVFSSQFQLGFVTRVFDLLFLESPEVIFKVAIALLKVHKDELLKRDNFEEIMDYIKNVIPKVDATTLDRVMKNVFAMDIRKQLSEYHVEYNVLQEEITTTNHHLESLNREKETNHHLETQLQFAQSSIAQLEKTRSSQQNQIQSLQSQVQSLDVTIQTLGQYLSQLIDKNHEIEMPGDIRRIVQHIQSSEPQRKKPIFVERKIGKSMSVNSQLGFPLKVLEELNESMEKDPNSPVKTNKTPFFENTYQQIRQQNRVRPTRLDPNDTMKLPEHIEKAIENMSKSPIDSGISMSPMTPMSPPSQTLVIDEQIVDVDPTPSMHPFSNCEDVNFKFNGTTQLKSIRSYYHQPQNAKASHSQPDQPDANQSETSQALAQNGRS</sequence>
<evidence type="ECO:0000256" key="4">
    <source>
        <dbReference type="SAM" id="MobiDB-lite"/>
    </source>
</evidence>
<accession>A0A9Q0RUZ4</accession>
<organism evidence="6 7">
    <name type="scientific">Pseudolycoriella hygida</name>
    <dbReference type="NCBI Taxonomy" id="35572"/>
    <lineage>
        <taxon>Eukaryota</taxon>
        <taxon>Metazoa</taxon>
        <taxon>Ecdysozoa</taxon>
        <taxon>Arthropoda</taxon>
        <taxon>Hexapoda</taxon>
        <taxon>Insecta</taxon>
        <taxon>Pterygota</taxon>
        <taxon>Neoptera</taxon>
        <taxon>Endopterygota</taxon>
        <taxon>Diptera</taxon>
        <taxon>Nematocera</taxon>
        <taxon>Sciaroidea</taxon>
        <taxon>Sciaridae</taxon>
        <taxon>Pseudolycoriella</taxon>
    </lineage>
</organism>
<dbReference type="InterPro" id="IPR006020">
    <property type="entry name" value="PTB/PI_dom"/>
</dbReference>
<keyword evidence="7" id="KW-1185">Reference proteome</keyword>
<evidence type="ECO:0000256" key="2">
    <source>
        <dbReference type="ARBA" id="ARBA00022553"/>
    </source>
</evidence>
<keyword evidence="3" id="KW-0175">Coiled coil</keyword>
<dbReference type="Gene3D" id="1.10.472.80">
    <property type="entry name" value="Ypt/Rab-GAP domain of gyp1p, domain 3"/>
    <property type="match status" value="1"/>
</dbReference>
<dbReference type="AlphaFoldDB" id="A0A9Q0RUZ4"/>
<dbReference type="FunFam" id="1.10.10.2750:FF:000002">
    <property type="entry name" value="TBC1 domain family member 4"/>
    <property type="match status" value="1"/>
</dbReference>
<dbReference type="SUPFAM" id="SSF50729">
    <property type="entry name" value="PH domain-like"/>
    <property type="match status" value="1"/>
</dbReference>
<dbReference type="Pfam" id="PF00640">
    <property type="entry name" value="PID"/>
    <property type="match status" value="1"/>
</dbReference>
<dbReference type="Gene3D" id="2.30.29.30">
    <property type="entry name" value="Pleckstrin-homology domain (PH domain)/Phosphotyrosine-binding domain (PTB)"/>
    <property type="match status" value="1"/>
</dbReference>
<keyword evidence="1" id="KW-0343">GTPase activation</keyword>
<dbReference type="OrthoDB" id="295078at2759"/>
<dbReference type="PANTHER" id="PTHR47219:SF16">
    <property type="entry name" value="GTPASE ACTIVATING PROTEIN"/>
    <property type="match status" value="1"/>
</dbReference>